<proteinExistence type="predicted"/>
<keyword evidence="4" id="KW-1185">Reference proteome</keyword>
<feature type="domain" description="XdhC Rossmann" evidence="2">
    <location>
        <begin position="169"/>
        <end position="310"/>
    </location>
</feature>
<gene>
    <name evidence="3" type="ORF">G3T16_16330</name>
</gene>
<dbReference type="InterPro" id="IPR036291">
    <property type="entry name" value="NAD(P)-bd_dom_sf"/>
</dbReference>
<dbReference type="SUPFAM" id="SSF51735">
    <property type="entry name" value="NAD(P)-binding Rossmann-fold domains"/>
    <property type="match status" value="1"/>
</dbReference>
<evidence type="ECO:0000259" key="1">
    <source>
        <dbReference type="Pfam" id="PF02625"/>
    </source>
</evidence>
<feature type="domain" description="XdhC- CoxI" evidence="1">
    <location>
        <begin position="18"/>
        <end position="83"/>
    </location>
</feature>
<dbReference type="Gene3D" id="3.40.50.720">
    <property type="entry name" value="NAD(P)-binding Rossmann-like Domain"/>
    <property type="match status" value="1"/>
</dbReference>
<evidence type="ECO:0000313" key="4">
    <source>
        <dbReference type="Proteomes" id="UP000477680"/>
    </source>
</evidence>
<accession>A0A6C0U5N1</accession>
<dbReference type="EMBL" id="CP048711">
    <property type="protein sequence ID" value="QIB66729.1"/>
    <property type="molecule type" value="Genomic_DNA"/>
</dbReference>
<dbReference type="InterPro" id="IPR052698">
    <property type="entry name" value="MoCofactor_Util/Proc"/>
</dbReference>
<dbReference type="PANTHER" id="PTHR30388">
    <property type="entry name" value="ALDEHYDE OXIDOREDUCTASE MOLYBDENUM COFACTOR ASSEMBLY PROTEIN"/>
    <property type="match status" value="1"/>
</dbReference>
<dbReference type="RefSeq" id="WP_163496163.1">
    <property type="nucleotide sequence ID" value="NZ_CP048711.1"/>
</dbReference>
<evidence type="ECO:0000313" key="3">
    <source>
        <dbReference type="EMBL" id="QIB66729.1"/>
    </source>
</evidence>
<organism evidence="3 4">
    <name type="scientific">Kineobactrum salinum</name>
    <dbReference type="NCBI Taxonomy" id="2708301"/>
    <lineage>
        <taxon>Bacteria</taxon>
        <taxon>Pseudomonadati</taxon>
        <taxon>Pseudomonadota</taxon>
        <taxon>Gammaproteobacteria</taxon>
        <taxon>Cellvibrionales</taxon>
        <taxon>Halieaceae</taxon>
        <taxon>Kineobactrum</taxon>
    </lineage>
</organism>
<dbReference type="PANTHER" id="PTHR30388:SF4">
    <property type="entry name" value="MOLYBDENUM COFACTOR INSERTION CHAPERONE PAOD"/>
    <property type="match status" value="1"/>
</dbReference>
<sequence length="320" mass="34832">MQAADQQILGRARDWLTEAELPVWLCTIAAAVGASPRPPGALLVCNGRGEQLGSLSGGCIEEDLLERLREDGLPGARAALIEYGVSAAQNERLGLPCGGRLQVLVQRLQVQSDLPWLEAALAAIGARRCLRRVVDISTGATRYGEEELHQALDFDGRELAQSFGPQMRLLLVGAGQLSQGLAELALAMDYDVLVTDPRPSMLEQWEGPSVPLLGGMPDDVVRDHASDRHSIVITLTHDPRIDDMALMEALTTPAWYVGALGSRRTTDRRLQRLRQLELSEEQLASLHAPVGLDIGSKTPLEIAVSIMAQLIQLRRQPGRR</sequence>
<dbReference type="InterPro" id="IPR003777">
    <property type="entry name" value="XdhC_CoxI"/>
</dbReference>
<dbReference type="Proteomes" id="UP000477680">
    <property type="component" value="Chromosome"/>
</dbReference>
<dbReference type="AlphaFoldDB" id="A0A6C0U5N1"/>
<dbReference type="Pfam" id="PF13478">
    <property type="entry name" value="XdhC_C"/>
    <property type="match status" value="1"/>
</dbReference>
<reference evidence="3 4" key="1">
    <citation type="submission" date="2020-02" db="EMBL/GenBank/DDBJ databases">
        <title>Genome sequencing for Kineobactrum sp. M2.</title>
        <authorList>
            <person name="Park S.-J."/>
        </authorList>
    </citation>
    <scope>NUCLEOTIDE SEQUENCE [LARGE SCALE GENOMIC DNA]</scope>
    <source>
        <strain evidence="3 4">M2</strain>
    </source>
</reference>
<dbReference type="Pfam" id="PF02625">
    <property type="entry name" value="XdhC_CoxI"/>
    <property type="match status" value="1"/>
</dbReference>
<evidence type="ECO:0000259" key="2">
    <source>
        <dbReference type="Pfam" id="PF13478"/>
    </source>
</evidence>
<dbReference type="KEGG" id="kim:G3T16_16330"/>
<name>A0A6C0U5N1_9GAMM</name>
<dbReference type="InterPro" id="IPR027051">
    <property type="entry name" value="XdhC_Rossmann_dom"/>
</dbReference>
<protein>
    <submittedName>
        <fullName evidence="3">XdhC family protein</fullName>
    </submittedName>
</protein>